<feature type="domain" description="N-acetyltransferase" evidence="1">
    <location>
        <begin position="11"/>
        <end position="96"/>
    </location>
</feature>
<dbReference type="Proteomes" id="UP000192393">
    <property type="component" value="Unassembled WGS sequence"/>
</dbReference>
<evidence type="ECO:0000313" key="3">
    <source>
        <dbReference type="Proteomes" id="UP000192393"/>
    </source>
</evidence>
<accession>A0A1W1ZQQ5</accession>
<dbReference type="RefSeq" id="WP_084016754.1">
    <property type="nucleotide sequence ID" value="NZ_FWXS01000003.1"/>
</dbReference>
<sequence length="104" mass="12339">MKPEHIEIQLVKNEENKRFELEVEGHIAFIDYKERDSKITLTHTEVPLELEGKGVGNAVVEKTLDYLEQNNYVLIPLCPFVFAYIKRHPEWKRIIDPDFKKMEI</sequence>
<dbReference type="InterPro" id="IPR016181">
    <property type="entry name" value="Acyl_CoA_acyltransferase"/>
</dbReference>
<dbReference type="OrthoDB" id="1120671at2"/>
<evidence type="ECO:0000259" key="1">
    <source>
        <dbReference type="PROSITE" id="PS51729"/>
    </source>
</evidence>
<dbReference type="PROSITE" id="PS51729">
    <property type="entry name" value="GNAT_YJDJ"/>
    <property type="match status" value="1"/>
</dbReference>
<gene>
    <name evidence="2" type="ORF">SAMN06296427_103168</name>
</gene>
<dbReference type="InterPro" id="IPR045057">
    <property type="entry name" value="Gcn5-rel_NAT"/>
</dbReference>
<keyword evidence="3" id="KW-1185">Reference proteome</keyword>
<proteinExistence type="predicted"/>
<dbReference type="PANTHER" id="PTHR31435">
    <property type="entry name" value="PROTEIN NATD1"/>
    <property type="match status" value="1"/>
</dbReference>
<evidence type="ECO:0000313" key="2">
    <source>
        <dbReference type="EMBL" id="SMC50870.1"/>
    </source>
</evidence>
<dbReference type="PANTHER" id="PTHR31435:SF10">
    <property type="entry name" value="BSR4717 PROTEIN"/>
    <property type="match status" value="1"/>
</dbReference>
<dbReference type="Pfam" id="PF14542">
    <property type="entry name" value="Acetyltransf_CG"/>
    <property type="match status" value="1"/>
</dbReference>
<dbReference type="InterPro" id="IPR031165">
    <property type="entry name" value="GNAT_YJDJ"/>
</dbReference>
<dbReference type="SUPFAM" id="SSF55729">
    <property type="entry name" value="Acyl-CoA N-acyltransferases (Nat)"/>
    <property type="match status" value="1"/>
</dbReference>
<protein>
    <recommendedName>
        <fullName evidence="1">N-acetyltransferase domain-containing protein</fullName>
    </recommendedName>
</protein>
<dbReference type="STRING" id="1434700.SAMN06296427_103168"/>
<name>A0A1W1ZQQ5_9FLAO</name>
<organism evidence="2 3">
    <name type="scientific">Moheibacter sediminis</name>
    <dbReference type="NCBI Taxonomy" id="1434700"/>
    <lineage>
        <taxon>Bacteria</taxon>
        <taxon>Pseudomonadati</taxon>
        <taxon>Bacteroidota</taxon>
        <taxon>Flavobacteriia</taxon>
        <taxon>Flavobacteriales</taxon>
        <taxon>Weeksellaceae</taxon>
        <taxon>Moheibacter</taxon>
    </lineage>
</organism>
<reference evidence="3" key="1">
    <citation type="submission" date="2017-04" db="EMBL/GenBank/DDBJ databases">
        <authorList>
            <person name="Varghese N."/>
            <person name="Submissions S."/>
        </authorList>
    </citation>
    <scope>NUCLEOTIDE SEQUENCE [LARGE SCALE GENOMIC DNA]</scope>
    <source>
        <strain evidence="3">CGMCC 1.12708</strain>
    </source>
</reference>
<dbReference type="AlphaFoldDB" id="A0A1W1ZQQ5"/>
<dbReference type="EMBL" id="FWXS01000003">
    <property type="protein sequence ID" value="SMC50870.1"/>
    <property type="molecule type" value="Genomic_DNA"/>
</dbReference>
<dbReference type="Gene3D" id="3.40.630.30">
    <property type="match status" value="1"/>
</dbReference>